<evidence type="ECO:0000313" key="8">
    <source>
        <dbReference type="EMBL" id="RYC71033.1"/>
    </source>
</evidence>
<comment type="subcellular location">
    <subcellularLocation>
        <location evidence="1">Cell outer membrane</location>
    </subcellularLocation>
</comment>
<dbReference type="InterPro" id="IPR008969">
    <property type="entry name" value="CarboxyPept-like_regulatory"/>
</dbReference>
<name>A0A4Q2UN10_9BACT</name>
<dbReference type="SUPFAM" id="SSF103088">
    <property type="entry name" value="OmpA-like"/>
    <property type="match status" value="1"/>
</dbReference>
<evidence type="ECO:0000313" key="9">
    <source>
        <dbReference type="Proteomes" id="UP000290407"/>
    </source>
</evidence>
<evidence type="ECO:0000256" key="4">
    <source>
        <dbReference type="PROSITE-ProRule" id="PRU00473"/>
    </source>
</evidence>
<gene>
    <name evidence="8" type="ORF">EQG79_02485</name>
</gene>
<reference evidence="8 9" key="1">
    <citation type="submission" date="2019-01" db="EMBL/GenBank/DDBJ databases">
        <title>Spirosoma flava sp. nov., a propanil-degrading bacterium isolated from herbicide-contaminated soil.</title>
        <authorList>
            <person name="Zhang L."/>
            <person name="Jiang J.-D."/>
        </authorList>
    </citation>
    <scope>NUCLEOTIDE SEQUENCE [LARGE SCALE GENOMIC DNA]</scope>
    <source>
        <strain evidence="8 9">TY50</strain>
    </source>
</reference>
<dbReference type="AlphaFoldDB" id="A0A4Q2UN10"/>
<keyword evidence="8" id="KW-0966">Cell projection</keyword>
<dbReference type="CDD" id="cd07185">
    <property type="entry name" value="OmpA_C-like"/>
    <property type="match status" value="1"/>
</dbReference>
<dbReference type="Gene3D" id="2.60.40.1120">
    <property type="entry name" value="Carboxypeptidase-like, regulatory domain"/>
    <property type="match status" value="1"/>
</dbReference>
<dbReference type="InterPro" id="IPR006664">
    <property type="entry name" value="OMP_bac"/>
</dbReference>
<dbReference type="PRINTS" id="PR01021">
    <property type="entry name" value="OMPADOMAIN"/>
</dbReference>
<evidence type="ECO:0000256" key="6">
    <source>
        <dbReference type="SAM" id="SignalP"/>
    </source>
</evidence>
<evidence type="ECO:0000256" key="5">
    <source>
        <dbReference type="SAM" id="MobiDB-lite"/>
    </source>
</evidence>
<keyword evidence="2 4" id="KW-0472">Membrane</keyword>
<keyword evidence="3" id="KW-0998">Cell outer membrane</keyword>
<dbReference type="PANTHER" id="PTHR30329">
    <property type="entry name" value="STATOR ELEMENT OF FLAGELLAR MOTOR COMPLEX"/>
    <property type="match status" value="1"/>
</dbReference>
<keyword evidence="8" id="KW-0969">Cilium</keyword>
<dbReference type="InterPro" id="IPR050330">
    <property type="entry name" value="Bact_OuterMem_StrucFunc"/>
</dbReference>
<dbReference type="Pfam" id="PF00691">
    <property type="entry name" value="OmpA"/>
    <property type="match status" value="1"/>
</dbReference>
<dbReference type="EMBL" id="SBLB01000001">
    <property type="protein sequence ID" value="RYC71033.1"/>
    <property type="molecule type" value="Genomic_DNA"/>
</dbReference>
<evidence type="ECO:0000256" key="2">
    <source>
        <dbReference type="ARBA" id="ARBA00023136"/>
    </source>
</evidence>
<proteinExistence type="predicted"/>
<evidence type="ECO:0000256" key="3">
    <source>
        <dbReference type="ARBA" id="ARBA00023237"/>
    </source>
</evidence>
<protein>
    <submittedName>
        <fullName evidence="8">Flagellar motor protein MotB</fullName>
    </submittedName>
</protein>
<sequence>MKRIQPLVIYCCLLASPLFPQTGWGQTPPMSPSTLQAVTFEGSVVDASNRKPLSGALISATNQAGVKGSSQRTGADGSFKITLGPRQSYVVTISADGYHPLNEQLTYTSIYVNKLTKVIRLYRTGTQPPVQEKNVTLADTRQTMPSSTTQSTDILASGTNTANAATVPAAAAPVATAPPARPTPPPASSPRVTPPKTLDAKVVYTPPLVVAPVGKTTQLRAIQFVQSKAELLPDAQPALDQLLTFMQANATAEIELAGHTDNQGDFDENLKLSKQRVDVVKEFLVKNGIAANRISTRGYGPTRPIASNNHEFSRQQNRRVEMIVVKQ</sequence>
<feature type="compositionally biased region" description="Pro residues" evidence="5">
    <location>
        <begin position="179"/>
        <end position="188"/>
    </location>
</feature>
<dbReference type="InterPro" id="IPR006665">
    <property type="entry name" value="OmpA-like"/>
</dbReference>
<organism evidence="8 9">
    <name type="scientific">Spirosoma sordidisoli</name>
    <dbReference type="NCBI Taxonomy" id="2502893"/>
    <lineage>
        <taxon>Bacteria</taxon>
        <taxon>Pseudomonadati</taxon>
        <taxon>Bacteroidota</taxon>
        <taxon>Cytophagia</taxon>
        <taxon>Cytophagales</taxon>
        <taxon>Cytophagaceae</taxon>
        <taxon>Spirosoma</taxon>
    </lineage>
</organism>
<comment type="caution">
    <text evidence="8">The sequence shown here is derived from an EMBL/GenBank/DDBJ whole genome shotgun (WGS) entry which is preliminary data.</text>
</comment>
<dbReference type="Pfam" id="PF13620">
    <property type="entry name" value="CarboxypepD_reg"/>
    <property type="match status" value="1"/>
</dbReference>
<dbReference type="PROSITE" id="PS51123">
    <property type="entry name" value="OMPA_2"/>
    <property type="match status" value="1"/>
</dbReference>
<dbReference type="Gene3D" id="3.30.1330.60">
    <property type="entry name" value="OmpA-like domain"/>
    <property type="match status" value="1"/>
</dbReference>
<dbReference type="PANTHER" id="PTHR30329:SF21">
    <property type="entry name" value="LIPOPROTEIN YIAD-RELATED"/>
    <property type="match status" value="1"/>
</dbReference>
<feature type="region of interest" description="Disordered" evidence="5">
    <location>
        <begin position="172"/>
        <end position="194"/>
    </location>
</feature>
<evidence type="ECO:0000259" key="7">
    <source>
        <dbReference type="PROSITE" id="PS51123"/>
    </source>
</evidence>
<dbReference type="SUPFAM" id="SSF49464">
    <property type="entry name" value="Carboxypeptidase regulatory domain-like"/>
    <property type="match status" value="1"/>
</dbReference>
<keyword evidence="8" id="KW-0282">Flagellum</keyword>
<evidence type="ECO:0000256" key="1">
    <source>
        <dbReference type="ARBA" id="ARBA00004442"/>
    </source>
</evidence>
<keyword evidence="9" id="KW-1185">Reference proteome</keyword>
<feature type="chain" id="PRO_5020284934" evidence="6">
    <location>
        <begin position="21"/>
        <end position="327"/>
    </location>
</feature>
<feature type="domain" description="OmpA-like" evidence="7">
    <location>
        <begin position="213"/>
        <end position="327"/>
    </location>
</feature>
<dbReference type="InterPro" id="IPR036737">
    <property type="entry name" value="OmpA-like_sf"/>
</dbReference>
<dbReference type="GO" id="GO:0009279">
    <property type="term" value="C:cell outer membrane"/>
    <property type="evidence" value="ECO:0007669"/>
    <property type="project" value="UniProtKB-SubCell"/>
</dbReference>
<dbReference type="Proteomes" id="UP000290407">
    <property type="component" value="Unassembled WGS sequence"/>
</dbReference>
<feature type="signal peptide" evidence="6">
    <location>
        <begin position="1"/>
        <end position="20"/>
    </location>
</feature>
<accession>A0A4Q2UN10</accession>
<keyword evidence="6" id="KW-0732">Signal</keyword>